<dbReference type="PATRIC" id="fig|1679170.3.peg.4127"/>
<feature type="transmembrane region" description="Helical" evidence="1">
    <location>
        <begin position="213"/>
        <end position="233"/>
    </location>
</feature>
<dbReference type="AlphaFoldDB" id="A0A0K9GYA2"/>
<dbReference type="OrthoDB" id="6199084at2"/>
<proteinExistence type="predicted"/>
<feature type="transmembrane region" description="Helical" evidence="1">
    <location>
        <begin position="240"/>
        <end position="258"/>
    </location>
</feature>
<keyword evidence="1" id="KW-0812">Transmembrane</keyword>
<evidence type="ECO:0000313" key="2">
    <source>
        <dbReference type="EMBL" id="KMY51232.1"/>
    </source>
</evidence>
<feature type="transmembrane region" description="Helical" evidence="1">
    <location>
        <begin position="270"/>
        <end position="290"/>
    </location>
</feature>
<dbReference type="Proteomes" id="UP000037146">
    <property type="component" value="Unassembled WGS sequence"/>
</dbReference>
<accession>A0A0K9GYA2</accession>
<evidence type="ECO:0000256" key="1">
    <source>
        <dbReference type="SAM" id="Phobius"/>
    </source>
</evidence>
<reference evidence="3" key="1">
    <citation type="submission" date="2015-07" db="EMBL/GenBank/DDBJ databases">
        <title>Genome sequencing project for genomic taxonomy and phylogenomics of Bacillus-like bacteria.</title>
        <authorList>
            <person name="Liu B."/>
            <person name="Wang J."/>
            <person name="Zhu Y."/>
            <person name="Liu G."/>
            <person name="Chen Q."/>
            <person name="Chen Z."/>
            <person name="Lan J."/>
            <person name="Che J."/>
            <person name="Ge C."/>
            <person name="Shi H."/>
            <person name="Pan Z."/>
            <person name="Liu X."/>
        </authorList>
    </citation>
    <scope>NUCLEOTIDE SEQUENCE [LARGE SCALE GENOMIC DNA]</scope>
    <source>
        <strain evidence="3">FJAT-27997</strain>
    </source>
</reference>
<dbReference type="Pfam" id="PF13781">
    <property type="entry name" value="DoxX_3"/>
    <property type="match status" value="1"/>
</dbReference>
<name>A0A0K9GYA2_9BACI</name>
<feature type="transmembrane region" description="Helical" evidence="1">
    <location>
        <begin position="172"/>
        <end position="193"/>
    </location>
</feature>
<dbReference type="InterPro" id="IPR025695">
    <property type="entry name" value="DoxX-like"/>
</dbReference>
<dbReference type="EMBL" id="LFZW01000001">
    <property type="protein sequence ID" value="KMY51232.1"/>
    <property type="molecule type" value="Genomic_DNA"/>
</dbReference>
<dbReference type="SUPFAM" id="SSF55961">
    <property type="entry name" value="Bet v1-like"/>
    <property type="match status" value="1"/>
</dbReference>
<dbReference type="RefSeq" id="WP_049682581.1">
    <property type="nucleotide sequence ID" value="NZ_LFZW01000001.1"/>
</dbReference>
<organism evidence="2 3">
    <name type="scientific">Peribacillus loiseleuriae</name>
    <dbReference type="NCBI Taxonomy" id="1679170"/>
    <lineage>
        <taxon>Bacteria</taxon>
        <taxon>Bacillati</taxon>
        <taxon>Bacillota</taxon>
        <taxon>Bacilli</taxon>
        <taxon>Bacillales</taxon>
        <taxon>Bacillaceae</taxon>
        <taxon>Peribacillus</taxon>
    </lineage>
</organism>
<dbReference type="STRING" id="1679170.AC625_18180"/>
<protein>
    <recommendedName>
        <fullName evidence="4">DoxX-like family protein</fullName>
    </recommendedName>
</protein>
<gene>
    <name evidence="2" type="ORF">AC625_18180</name>
</gene>
<sequence length="303" mass="35199">MNAKPIYVEINIDSEMDKLWEATQTPSLHEQWDLRFSSITYLPSEENEPQKFSYQTKIMPGWSIEGWGATVGSHSGKDGSRTSSLHFETDDSISIIKEGKGYWQYKQKNDSITFLTQYTYNVNFGRIGHILDCLLFRPLIGWATALSFDVLKRWLEKGETPATQYIRFFTNWMISFLFFIVWTYHGFIPKLLFKHPEELSMIKNGLPFITDQAEWSVIFIGIAEVLFGFIWLFYQNKRQLFGLQIIIFPLLTFGAILAEPDYLIHPFNPLTFNLSLFTLSIIGILLSKDIPTATSCKRQRVRN</sequence>
<keyword evidence="3" id="KW-1185">Reference proteome</keyword>
<keyword evidence="1" id="KW-0472">Membrane</keyword>
<evidence type="ECO:0008006" key="4">
    <source>
        <dbReference type="Google" id="ProtNLM"/>
    </source>
</evidence>
<evidence type="ECO:0000313" key="3">
    <source>
        <dbReference type="Proteomes" id="UP000037146"/>
    </source>
</evidence>
<keyword evidence="1" id="KW-1133">Transmembrane helix</keyword>
<comment type="caution">
    <text evidence="2">The sequence shown here is derived from an EMBL/GenBank/DDBJ whole genome shotgun (WGS) entry which is preliminary data.</text>
</comment>